<feature type="domain" description="EXPERA" evidence="7">
    <location>
        <begin position="22"/>
        <end position="149"/>
    </location>
</feature>
<dbReference type="Pfam" id="PF26083">
    <property type="entry name" value="TM_Tm6sf2"/>
    <property type="match status" value="1"/>
</dbReference>
<keyword evidence="3 5" id="KW-1133">Transmembrane helix</keyword>
<feature type="transmembrane region" description="Helical" evidence="6">
    <location>
        <begin position="206"/>
        <end position="223"/>
    </location>
</feature>
<keyword evidence="2 5" id="KW-0812">Transmembrane</keyword>
<evidence type="ECO:0000256" key="2">
    <source>
        <dbReference type="ARBA" id="ARBA00022692"/>
    </source>
</evidence>
<evidence type="ECO:0000313" key="9">
    <source>
        <dbReference type="Proteomes" id="UP001177023"/>
    </source>
</evidence>
<feature type="transmembrane region" description="Helical" evidence="6">
    <location>
        <begin position="69"/>
        <end position="89"/>
    </location>
</feature>
<dbReference type="EMBL" id="CATQJA010002665">
    <property type="protein sequence ID" value="CAJ0584002.1"/>
    <property type="molecule type" value="Genomic_DNA"/>
</dbReference>
<feature type="transmembrane region" description="Helical" evidence="6">
    <location>
        <begin position="135"/>
        <end position="156"/>
    </location>
</feature>
<reference evidence="8" key="1">
    <citation type="submission" date="2023-06" db="EMBL/GenBank/DDBJ databases">
        <authorList>
            <person name="Delattre M."/>
        </authorList>
    </citation>
    <scope>NUCLEOTIDE SEQUENCE</scope>
    <source>
        <strain evidence="8">AF72</strain>
    </source>
</reference>
<name>A0AA36DAR7_9BILA</name>
<protein>
    <recommendedName>
        <fullName evidence="7">EXPERA domain-containing protein</fullName>
    </recommendedName>
</protein>
<comment type="subcellular location">
    <subcellularLocation>
        <location evidence="1">Membrane</location>
        <topology evidence="1">Multi-pass membrane protein</topology>
    </subcellularLocation>
</comment>
<keyword evidence="9" id="KW-1185">Reference proteome</keyword>
<dbReference type="Proteomes" id="UP001177023">
    <property type="component" value="Unassembled WGS sequence"/>
</dbReference>
<feature type="non-terminal residue" evidence="8">
    <location>
        <position position="255"/>
    </location>
</feature>
<dbReference type="PANTHER" id="PTHR14568">
    <property type="entry name" value="TRANSMEMBRANE SUPERFAMILY 6 MEMBER 1/2"/>
    <property type="match status" value="1"/>
</dbReference>
<feature type="transmembrane region" description="Helical" evidence="6">
    <location>
        <begin position="177"/>
        <end position="194"/>
    </location>
</feature>
<feature type="transmembrane region" description="Helical" evidence="6">
    <location>
        <begin position="25"/>
        <end position="49"/>
    </location>
</feature>
<evidence type="ECO:0000256" key="3">
    <source>
        <dbReference type="ARBA" id="ARBA00022989"/>
    </source>
</evidence>
<feature type="transmembrane region" description="Helical" evidence="6">
    <location>
        <begin position="101"/>
        <end position="123"/>
    </location>
</feature>
<evidence type="ECO:0000313" key="8">
    <source>
        <dbReference type="EMBL" id="CAJ0584002.1"/>
    </source>
</evidence>
<evidence type="ECO:0000256" key="5">
    <source>
        <dbReference type="PROSITE-ProRule" id="PRU01087"/>
    </source>
</evidence>
<sequence>MLGSAVLIGVVWAASQILPKRHDPWYYFFILCSWTCMVDLALLLETIGLADDRFELWLKIAEPYLDTTWGASVNLIDATVHYVLYMVMIKRQLEGKSYDKLGLFWAGSILNSMSVLLGSAYLGHADGTHEIKAGISLNIPYLILPTLFFLQQLFVVPEATEAAPRQTPITARLLPSAFLFIGGLVNLTAAPLLALNLECSNVFTKAQYYAGFAFTILLINLQLEGSAQRGKKMAYFTFGQAGHALLSTFLHCGVL</sequence>
<evidence type="ECO:0000256" key="4">
    <source>
        <dbReference type="ARBA" id="ARBA00023136"/>
    </source>
</evidence>
<accession>A0AA36DAR7</accession>
<dbReference type="PROSITE" id="PS51751">
    <property type="entry name" value="EXPERA"/>
    <property type="match status" value="1"/>
</dbReference>
<dbReference type="AlphaFoldDB" id="A0AA36DAR7"/>
<dbReference type="PANTHER" id="PTHR14568:SF8">
    <property type="entry name" value="EXPERA DOMAIN-CONTAINING PROTEIN"/>
    <property type="match status" value="1"/>
</dbReference>
<gene>
    <name evidence="8" type="ORF">MSPICULIGERA_LOCUS22070</name>
</gene>
<dbReference type="InterPro" id="IPR033118">
    <property type="entry name" value="EXPERA"/>
</dbReference>
<proteinExistence type="predicted"/>
<evidence type="ECO:0000256" key="1">
    <source>
        <dbReference type="ARBA" id="ARBA00004141"/>
    </source>
</evidence>
<organism evidence="8 9">
    <name type="scientific">Mesorhabditis spiculigera</name>
    <dbReference type="NCBI Taxonomy" id="96644"/>
    <lineage>
        <taxon>Eukaryota</taxon>
        <taxon>Metazoa</taxon>
        <taxon>Ecdysozoa</taxon>
        <taxon>Nematoda</taxon>
        <taxon>Chromadorea</taxon>
        <taxon>Rhabditida</taxon>
        <taxon>Rhabditina</taxon>
        <taxon>Rhabditomorpha</taxon>
        <taxon>Rhabditoidea</taxon>
        <taxon>Rhabditidae</taxon>
        <taxon>Mesorhabditinae</taxon>
        <taxon>Mesorhabditis</taxon>
    </lineage>
</organism>
<evidence type="ECO:0000259" key="7">
    <source>
        <dbReference type="PROSITE" id="PS51751"/>
    </source>
</evidence>
<comment type="caution">
    <text evidence="8">The sequence shown here is derived from an EMBL/GenBank/DDBJ whole genome shotgun (WGS) entry which is preliminary data.</text>
</comment>
<evidence type="ECO:0000256" key="6">
    <source>
        <dbReference type="SAM" id="Phobius"/>
    </source>
</evidence>
<keyword evidence="4 5" id="KW-0472">Membrane</keyword>
<dbReference type="GO" id="GO:0016020">
    <property type="term" value="C:membrane"/>
    <property type="evidence" value="ECO:0007669"/>
    <property type="project" value="UniProtKB-SubCell"/>
</dbReference>
<dbReference type="InterPro" id="IPR059044">
    <property type="entry name" value="TM_Tm6sf1/2"/>
</dbReference>